<protein>
    <submittedName>
        <fullName evidence="2">Uncharacterized protein</fullName>
    </submittedName>
</protein>
<dbReference type="EMBL" id="CP000011">
    <property type="protein sequence ID" value="AAU45764.1"/>
    <property type="molecule type" value="Genomic_DNA"/>
</dbReference>
<feature type="compositionally biased region" description="Polar residues" evidence="1">
    <location>
        <begin position="109"/>
        <end position="121"/>
    </location>
</feature>
<dbReference type="Proteomes" id="UP000006693">
    <property type="component" value="Chromosome 2"/>
</dbReference>
<proteinExistence type="predicted"/>
<evidence type="ECO:0000313" key="3">
    <source>
        <dbReference type="Proteomes" id="UP000006693"/>
    </source>
</evidence>
<feature type="region of interest" description="Disordered" evidence="1">
    <location>
        <begin position="1"/>
        <end position="133"/>
    </location>
</feature>
<dbReference type="KEGG" id="bma:BMAA1842"/>
<evidence type="ECO:0000256" key="1">
    <source>
        <dbReference type="SAM" id="MobiDB-lite"/>
    </source>
</evidence>
<dbReference type="AlphaFoldDB" id="A0A0H2WAT6"/>
<feature type="compositionally biased region" description="Basic residues" evidence="1">
    <location>
        <begin position="70"/>
        <end position="82"/>
    </location>
</feature>
<evidence type="ECO:0000313" key="2">
    <source>
        <dbReference type="EMBL" id="AAU45764.1"/>
    </source>
</evidence>
<keyword evidence="3" id="KW-1185">Reference proteome</keyword>
<sequence length="133" mass="14814">MSGVAALVDPAARRFGATPRMPDRPPRCRAVAPTNEIPATARHPRDTCIRARRRIPLERTPGGSPAAQRPPRRRPERRRARRPAPPPKHILTTSPHRSSRRRRARRQTNESGASRRVSNPRANCGSGCGTQPF</sequence>
<gene>
    <name evidence="2" type="ordered locus">BMAA1842</name>
</gene>
<name>A0A0H2WAT6_BURMA</name>
<feature type="compositionally biased region" description="Basic residues" evidence="1">
    <location>
        <begin position="97"/>
        <end position="106"/>
    </location>
</feature>
<organism evidence="2 3">
    <name type="scientific">Burkholderia mallei (strain ATCC 23344)</name>
    <dbReference type="NCBI Taxonomy" id="243160"/>
    <lineage>
        <taxon>Bacteria</taxon>
        <taxon>Pseudomonadati</taxon>
        <taxon>Pseudomonadota</taxon>
        <taxon>Betaproteobacteria</taxon>
        <taxon>Burkholderiales</taxon>
        <taxon>Burkholderiaceae</taxon>
        <taxon>Burkholderia</taxon>
        <taxon>pseudomallei group</taxon>
    </lineage>
</organism>
<dbReference type="HOGENOM" id="CLU_1902750_0_0_4"/>
<reference evidence="2 3" key="1">
    <citation type="journal article" date="2004" name="Proc. Natl. Acad. Sci. U.S.A.">
        <title>Structural flexibility in the Burkholderia mallei genome.</title>
        <authorList>
            <person name="Nierman W.C."/>
            <person name="DeShazer D."/>
            <person name="Kim H.S."/>
            <person name="Tettelin H."/>
            <person name="Nelson K.E."/>
            <person name="Feldblyum T."/>
            <person name="Ulrich R.L."/>
            <person name="Ronning C.M."/>
            <person name="Brinkac L.M."/>
            <person name="Daugherty S.C."/>
            <person name="Davidsen T.D."/>
            <person name="Deboy R.T."/>
            <person name="Dimitrov G."/>
            <person name="Dodson R.J."/>
            <person name="Durkin A.S."/>
            <person name="Gwinn M.L."/>
            <person name="Haft D.H."/>
            <person name="Khouri H."/>
            <person name="Kolonay J.F."/>
            <person name="Madupu R."/>
            <person name="Mohammoud Y."/>
            <person name="Nelson W.C."/>
            <person name="Radune D."/>
            <person name="Romero C.M."/>
            <person name="Sarria S."/>
            <person name="Selengut J."/>
            <person name="Shamblin C."/>
            <person name="Sullivan S.A."/>
            <person name="White O."/>
            <person name="Yu Y."/>
            <person name="Zafar N."/>
            <person name="Zhou L."/>
            <person name="Fraser C.M."/>
        </authorList>
    </citation>
    <scope>NUCLEOTIDE SEQUENCE [LARGE SCALE GENOMIC DNA]</scope>
    <source>
        <strain evidence="2 3">ATCC 23344</strain>
    </source>
</reference>
<accession>A0A0H2WAT6</accession>